<dbReference type="OrthoDB" id="8778at10239"/>
<reference evidence="2 3" key="1">
    <citation type="journal article" date="2010" name="Acta Vet. Hung.">
        <title>Hepatitis and hydropericardium syndrome associated with adenovirus infection in goslings.</title>
        <authorList>
            <person name="Ivanics E."/>
            <person name="Palya V."/>
            <person name="Markos B."/>
            <person name="Dan A."/>
            <person name="Ursu K."/>
            <person name="Harrach B."/>
            <person name="Kajan G."/>
            <person name="Glavits R."/>
        </authorList>
    </citation>
    <scope>NUCLEOTIDE SEQUENCE [LARGE SCALE GENOMIC DNA]</scope>
    <source>
        <strain evidence="2">P29</strain>
    </source>
</reference>
<feature type="domain" description="Parvovirus non-structural protein 1 helicase" evidence="1">
    <location>
        <begin position="13"/>
        <end position="233"/>
    </location>
</feature>
<name>I3PMM4_9ADEN</name>
<gene>
    <name evidence="2" type="primary">ORF12</name>
</gene>
<evidence type="ECO:0000313" key="3">
    <source>
        <dbReference type="Proteomes" id="UP000107383"/>
    </source>
</evidence>
<sequence>MAGNMSKKMKTSNGLLDLVNLLEKLRILSEDDWNDSSNSLSERFKHVNQSIVVDLLKDAREKYCSFTLYQSFIQYCDCNSRSLIEARHIKNICDNQGFNIVTFTKMIATWMWDYSVSGMKTSKNTLYIVGDATTPAETLCNSIVNMFKCVHTADINNMDVNLLAKTYKETKMLYFPAIVNGMSFSNPVVNQILNGRDLQLVTEKGPVTIPPIKCLVHLTSLPNMLRVPTSYNQHFVIDLKTPMELNAIYHHELRSIIQSVSLAVDELDLDCQNPYAILCSSDDENMRCPACSRSYAGRINHPSVE</sequence>
<reference evidence="2 3" key="2">
    <citation type="journal article" date="2012" name="J. Gen. Virol.">
        <title>Genome sequence of a waterfowl aviadenovirus, goose adenovirus 4.</title>
        <authorList>
            <person name="Kajan G.L."/>
            <person name="Davison A.J."/>
            <person name="Palya V."/>
            <person name="Harrach B."/>
            <person name="Benko M."/>
        </authorList>
    </citation>
    <scope>NUCLEOTIDE SEQUENCE [LARGE SCALE GENOMIC DNA]</scope>
    <source>
        <strain evidence="2">P29</strain>
    </source>
</reference>
<dbReference type="GeneID" id="12978935"/>
<accession>I3PMM4</accession>
<keyword evidence="3" id="KW-1185">Reference proteome</keyword>
<dbReference type="InterPro" id="IPR027417">
    <property type="entry name" value="P-loop_NTPase"/>
</dbReference>
<dbReference type="GO" id="GO:0019079">
    <property type="term" value="P:viral genome replication"/>
    <property type="evidence" value="ECO:0007669"/>
    <property type="project" value="InterPro"/>
</dbReference>
<evidence type="ECO:0000313" key="2">
    <source>
        <dbReference type="EMBL" id="AFC40564.1"/>
    </source>
</evidence>
<dbReference type="EMBL" id="JF510462">
    <property type="protein sequence ID" value="AFC40564.1"/>
    <property type="molecule type" value="Genomic_DNA"/>
</dbReference>
<proteinExistence type="predicted"/>
<dbReference type="KEGG" id="vg:12978935"/>
<dbReference type="RefSeq" id="YP_006383554.1">
    <property type="nucleotide sequence ID" value="NC_017979.1"/>
</dbReference>
<evidence type="ECO:0000259" key="1">
    <source>
        <dbReference type="Pfam" id="PF01057"/>
    </source>
</evidence>
<dbReference type="InterPro" id="IPR001257">
    <property type="entry name" value="Parvovirus_NS1_helicase"/>
</dbReference>
<dbReference type="Proteomes" id="UP000107383">
    <property type="component" value="Segment"/>
</dbReference>
<organism evidence="2 3">
    <name type="scientific">Goose adenovirus 4</name>
    <dbReference type="NCBI Taxonomy" id="1193422"/>
    <lineage>
        <taxon>Viruses</taxon>
        <taxon>Varidnaviria</taxon>
        <taxon>Bamfordvirae</taxon>
        <taxon>Preplasmiviricota</taxon>
        <taxon>Polisuviricotina</taxon>
        <taxon>Pharingeaviricetes</taxon>
        <taxon>Rowavirales</taxon>
        <taxon>Adenoviridae</taxon>
        <taxon>Aviadenovirus</taxon>
        <taxon>Aviadenovirus anseris</taxon>
        <taxon>Goose aviadenovirus A</taxon>
    </lineage>
</organism>
<protein>
    <submittedName>
        <fullName evidence="2">Protein ORF12</fullName>
    </submittedName>
</protein>
<dbReference type="Gene3D" id="3.40.50.300">
    <property type="entry name" value="P-loop containing nucleotide triphosphate hydrolases"/>
    <property type="match status" value="1"/>
</dbReference>
<dbReference type="Pfam" id="PF01057">
    <property type="entry name" value="Parvo_NS1"/>
    <property type="match status" value="1"/>
</dbReference>